<dbReference type="RefSeq" id="WP_263510526.1">
    <property type="nucleotide sequence ID" value="NZ_CP106984.1"/>
</dbReference>
<evidence type="ECO:0000313" key="3">
    <source>
        <dbReference type="Proteomes" id="UP001163947"/>
    </source>
</evidence>
<dbReference type="InterPro" id="IPR049054">
    <property type="entry name" value="CN_hydtase_beta-like_N"/>
</dbReference>
<dbReference type="AlphaFoldDB" id="A0AA46SC48"/>
<reference evidence="2" key="1">
    <citation type="submission" date="2022-09" db="EMBL/GenBank/DDBJ databases">
        <title>The genome sequence of Rhodococcus aetherivorans N1.</title>
        <authorList>
            <person name="Jiang W."/>
        </authorList>
    </citation>
    <scope>NUCLEOTIDE SEQUENCE</scope>
    <source>
        <strain evidence="2">N1</strain>
        <plasmid evidence="2">pN1</plasmid>
    </source>
</reference>
<dbReference type="InterPro" id="IPR042262">
    <property type="entry name" value="CN_hydtase_beta_C"/>
</dbReference>
<proteinExistence type="predicted"/>
<evidence type="ECO:0000313" key="2">
    <source>
        <dbReference type="EMBL" id="UYF97295.1"/>
    </source>
</evidence>
<feature type="domain" description="Nitrile hydratase beta subunit-like N-terminal" evidence="1">
    <location>
        <begin position="34"/>
        <end position="125"/>
    </location>
</feature>
<name>A0AA46SC48_9NOCA</name>
<dbReference type="Pfam" id="PF21006">
    <property type="entry name" value="NHase_beta_N"/>
    <property type="match status" value="1"/>
</dbReference>
<accession>A0AA46SC48</accession>
<geneLocation type="plasmid" evidence="2 3">
    <name>pN1</name>
</geneLocation>
<dbReference type="Gene3D" id="1.10.472.20">
    <property type="entry name" value="Nitrile hydratase, beta subunit"/>
    <property type="match status" value="1"/>
</dbReference>
<dbReference type="InterPro" id="IPR023808">
    <property type="entry name" value="Nitrile_Hydratase_acc_put"/>
</dbReference>
<organism evidence="2 3">
    <name type="scientific">Rhodococcus aetherivorans</name>
    <dbReference type="NCBI Taxonomy" id="191292"/>
    <lineage>
        <taxon>Bacteria</taxon>
        <taxon>Bacillati</taxon>
        <taxon>Actinomycetota</taxon>
        <taxon>Actinomycetes</taxon>
        <taxon>Mycobacteriales</taxon>
        <taxon>Nocardiaceae</taxon>
        <taxon>Rhodococcus</taxon>
    </lineage>
</organism>
<gene>
    <name evidence="2" type="ORF">OCS65_29000</name>
</gene>
<evidence type="ECO:0000259" key="1">
    <source>
        <dbReference type="Pfam" id="PF21006"/>
    </source>
</evidence>
<dbReference type="EMBL" id="CP106984">
    <property type="protein sequence ID" value="UYF97295.1"/>
    <property type="molecule type" value="Genomic_DNA"/>
</dbReference>
<dbReference type="InterPro" id="IPR008990">
    <property type="entry name" value="Elect_transpt_acc-like_dom_sf"/>
</dbReference>
<protein>
    <submittedName>
        <fullName evidence="2">Nitrile hydratase accessory protein</fullName>
    </submittedName>
</protein>
<sequence>MPRLNEQPHPDLEDNLGDLVQNLPFNERIPRRSGEVAFDQAWEIRAFSIATALHGQGRFEWDEFQSRLIESIKQWEAEHATTEQWSYYERWMLALEELLHDTGFVAGEELTHRTEQVLATPAGAHHQHAVRDPIAVHAIGTPTTDSDG</sequence>
<dbReference type="GeneID" id="83624547"/>
<dbReference type="Proteomes" id="UP001163947">
    <property type="component" value="Plasmid pN1"/>
</dbReference>
<dbReference type="SUPFAM" id="SSF50090">
    <property type="entry name" value="Electron transport accessory proteins"/>
    <property type="match status" value="1"/>
</dbReference>
<keyword evidence="2" id="KW-0614">Plasmid</keyword>
<dbReference type="NCBIfam" id="TIGR03889">
    <property type="entry name" value="nitrile_acc"/>
    <property type="match status" value="1"/>
</dbReference>